<dbReference type="SUPFAM" id="SSF53649">
    <property type="entry name" value="Alkaline phosphatase-like"/>
    <property type="match status" value="1"/>
</dbReference>
<dbReference type="PROSITE" id="PS00523">
    <property type="entry name" value="SULFATASE_1"/>
    <property type="match status" value="1"/>
</dbReference>
<feature type="compositionally biased region" description="Basic and acidic residues" evidence="3">
    <location>
        <begin position="455"/>
        <end position="474"/>
    </location>
</feature>
<dbReference type="PANTHER" id="PTHR43751">
    <property type="entry name" value="SULFATASE"/>
    <property type="match status" value="1"/>
</dbReference>
<evidence type="ECO:0000256" key="3">
    <source>
        <dbReference type="SAM" id="MobiDB-lite"/>
    </source>
</evidence>
<keyword evidence="2 6" id="KW-0378">Hydrolase</keyword>
<gene>
    <name evidence="6" type="ORF">Pan216_38270</name>
</gene>
<dbReference type="PANTHER" id="PTHR43751:SF1">
    <property type="entry name" value="SULFATASE ATSG-RELATED"/>
    <property type="match status" value="1"/>
</dbReference>
<dbReference type="InterPro" id="IPR000917">
    <property type="entry name" value="Sulfatase_N"/>
</dbReference>
<reference evidence="6 7" key="1">
    <citation type="submission" date="2019-02" db="EMBL/GenBank/DDBJ databases">
        <title>Deep-cultivation of Planctomycetes and their phenomic and genomic characterization uncovers novel biology.</title>
        <authorList>
            <person name="Wiegand S."/>
            <person name="Jogler M."/>
            <person name="Boedeker C."/>
            <person name="Pinto D."/>
            <person name="Vollmers J."/>
            <person name="Rivas-Marin E."/>
            <person name="Kohn T."/>
            <person name="Peeters S.H."/>
            <person name="Heuer A."/>
            <person name="Rast P."/>
            <person name="Oberbeckmann S."/>
            <person name="Bunk B."/>
            <person name="Jeske O."/>
            <person name="Meyerdierks A."/>
            <person name="Storesund J.E."/>
            <person name="Kallscheuer N."/>
            <person name="Luecker S."/>
            <person name="Lage O.M."/>
            <person name="Pohl T."/>
            <person name="Merkel B.J."/>
            <person name="Hornburger P."/>
            <person name="Mueller R.-W."/>
            <person name="Bruemmer F."/>
            <person name="Labrenz M."/>
            <person name="Spormann A.M."/>
            <person name="Op den Camp H."/>
            <person name="Overmann J."/>
            <person name="Amann R."/>
            <person name="Jetten M.S.M."/>
            <person name="Mascher T."/>
            <person name="Medema M.H."/>
            <person name="Devos D.P."/>
            <person name="Kaster A.-K."/>
            <person name="Ovreas L."/>
            <person name="Rohde M."/>
            <person name="Galperin M.Y."/>
            <person name="Jogler C."/>
        </authorList>
    </citation>
    <scope>NUCLEOTIDE SEQUENCE [LARGE SCALE GENOMIC DNA]</scope>
    <source>
        <strain evidence="6 7">Pan216</strain>
    </source>
</reference>
<dbReference type="Gene3D" id="3.40.720.10">
    <property type="entry name" value="Alkaline Phosphatase, subunit A"/>
    <property type="match status" value="1"/>
</dbReference>
<dbReference type="InterPro" id="IPR052701">
    <property type="entry name" value="GAG_Ulvan_Degrading_Sulfatases"/>
</dbReference>
<evidence type="ECO:0000256" key="4">
    <source>
        <dbReference type="SAM" id="SignalP"/>
    </source>
</evidence>
<feature type="chain" id="PRO_5021945140" evidence="4">
    <location>
        <begin position="25"/>
        <end position="505"/>
    </location>
</feature>
<accession>A0A518B7M0</accession>
<dbReference type="OrthoDB" id="9762324at2"/>
<keyword evidence="7" id="KW-1185">Reference proteome</keyword>
<feature type="domain" description="Sulfatase N-terminal" evidence="5">
    <location>
        <begin position="147"/>
        <end position="298"/>
    </location>
</feature>
<dbReference type="CDD" id="cd16027">
    <property type="entry name" value="SGSH"/>
    <property type="match status" value="1"/>
</dbReference>
<dbReference type="KEGG" id="knv:Pan216_38270"/>
<comment type="similarity">
    <text evidence="1">Belongs to the sulfatase family.</text>
</comment>
<evidence type="ECO:0000313" key="6">
    <source>
        <dbReference type="EMBL" id="QDU62953.1"/>
    </source>
</evidence>
<evidence type="ECO:0000256" key="1">
    <source>
        <dbReference type="ARBA" id="ARBA00008779"/>
    </source>
</evidence>
<evidence type="ECO:0000259" key="5">
    <source>
        <dbReference type="Pfam" id="PF00884"/>
    </source>
</evidence>
<dbReference type="AlphaFoldDB" id="A0A518B7M0"/>
<dbReference type="EMBL" id="CP036279">
    <property type="protein sequence ID" value="QDU62953.1"/>
    <property type="molecule type" value="Genomic_DNA"/>
</dbReference>
<evidence type="ECO:0000313" key="7">
    <source>
        <dbReference type="Proteomes" id="UP000317093"/>
    </source>
</evidence>
<protein>
    <submittedName>
        <fullName evidence="6">Arylsulfatase</fullName>
        <ecNumber evidence="6">3.1.6.1</ecNumber>
    </submittedName>
</protein>
<keyword evidence="4" id="KW-0732">Signal</keyword>
<feature type="signal peptide" evidence="4">
    <location>
        <begin position="1"/>
        <end position="24"/>
    </location>
</feature>
<feature type="region of interest" description="Disordered" evidence="3">
    <location>
        <begin position="455"/>
        <end position="505"/>
    </location>
</feature>
<dbReference type="GO" id="GO:0004065">
    <property type="term" value="F:arylsulfatase activity"/>
    <property type="evidence" value="ECO:0007669"/>
    <property type="project" value="UniProtKB-EC"/>
</dbReference>
<proteinExistence type="inferred from homology"/>
<dbReference type="Proteomes" id="UP000317093">
    <property type="component" value="Chromosome"/>
</dbReference>
<dbReference type="EC" id="3.1.6.1" evidence="6"/>
<sequence precursor="true">MPGRFCASIVLAMGGLVLASSVEAKEQGSRPNILFCIADDWGWPHAGVYADPVVKTPTFDRLAREGVLFEHAYVSSPSCTPSRGAILTGQWHWRLGTGANLFGDFKDRFATYPEMLAKAGYAIGSTGKTWGPGKPETLGRELAGKKYKTFAQFLDGKPKDKPFCFWLGSSDPHRPYKRDSGAESGMDLSQIKLPAAFPDSPEVRGDVADYYFEVQRFDRLVGDALDAIEKAGMTENTIVVMTGDHGMPFPRCKSNLYDCGTRVPLAITWPAKVSGDRVVTDFVSLTDLAPTFLAAAGITPPSDMTGKSLLPILEEKKSGRVEMANNHIIFGKERHVPSQEKPDMGGYPSRAIRTDDFLYIVNYEPKRWPNGTPDYKNAAIPGNWYADTDNGPTKTYMIDNKDKDAEHARLYELSFGKRPTEELYDVRKDPDQLENVASQPRYAVTKAKLAQQLKEELKVSGDPREVGGGERFDEIPYTGGGPKHPSWPKPKKKRKAPKAKATPRT</sequence>
<dbReference type="InterPro" id="IPR024607">
    <property type="entry name" value="Sulfatase_CS"/>
</dbReference>
<organism evidence="6 7">
    <name type="scientific">Kolteria novifilia</name>
    <dbReference type="NCBI Taxonomy" id="2527975"/>
    <lineage>
        <taxon>Bacteria</taxon>
        <taxon>Pseudomonadati</taxon>
        <taxon>Planctomycetota</taxon>
        <taxon>Planctomycetia</taxon>
        <taxon>Kolteriales</taxon>
        <taxon>Kolteriaceae</taxon>
        <taxon>Kolteria</taxon>
    </lineage>
</organism>
<dbReference type="Pfam" id="PF00884">
    <property type="entry name" value="Sulfatase"/>
    <property type="match status" value="2"/>
</dbReference>
<dbReference type="InterPro" id="IPR017850">
    <property type="entry name" value="Alkaline_phosphatase_core_sf"/>
</dbReference>
<feature type="compositionally biased region" description="Basic residues" evidence="3">
    <location>
        <begin position="489"/>
        <end position="505"/>
    </location>
</feature>
<feature type="domain" description="Sulfatase N-terminal" evidence="5">
    <location>
        <begin position="31"/>
        <end position="128"/>
    </location>
</feature>
<name>A0A518B7M0_9BACT</name>
<evidence type="ECO:0000256" key="2">
    <source>
        <dbReference type="ARBA" id="ARBA00022801"/>
    </source>
</evidence>
<dbReference type="RefSeq" id="WP_145260054.1">
    <property type="nucleotide sequence ID" value="NZ_CP036279.1"/>
</dbReference>